<keyword evidence="1" id="KW-1133">Transmembrane helix</keyword>
<dbReference type="Proteomes" id="UP001567538">
    <property type="component" value="Unassembled WGS sequence"/>
</dbReference>
<evidence type="ECO:0000313" key="3">
    <source>
        <dbReference type="Proteomes" id="UP001567538"/>
    </source>
</evidence>
<dbReference type="AlphaFoldDB" id="A0ABD1FYP2"/>
<dbReference type="PANTHER" id="PTHR33782">
    <property type="entry name" value="OS01G0121600 PROTEIN"/>
    <property type="match status" value="1"/>
</dbReference>
<protein>
    <submittedName>
        <fullName evidence="2">Uncharacterized protein</fullName>
    </submittedName>
</protein>
<name>A0ABD1FYP2_SALDI</name>
<sequence>MAATTFFSANPKLPQKRICTMRNGAVSKRFAIKAQQGGGDGKSVDENMIVLRMRIKKMKVIEGVGGGGEGEGEEGVALPEWKEWEKRVFTHYHEGVLDTVGLLQSYLMNTRPSVALGMVALIAMTVPFSTSVVVANALKVAKGLLAGSHVCIDIDF</sequence>
<reference evidence="2 3" key="1">
    <citation type="submission" date="2024-06" db="EMBL/GenBank/DDBJ databases">
        <title>A chromosome level genome sequence of Diviner's sage (Salvia divinorum).</title>
        <authorList>
            <person name="Ford S.A."/>
            <person name="Ro D.-K."/>
            <person name="Ness R.W."/>
            <person name="Phillips M.A."/>
        </authorList>
    </citation>
    <scope>NUCLEOTIDE SEQUENCE [LARGE SCALE GENOMIC DNA]</scope>
    <source>
        <strain evidence="2">SAF-2024a</strain>
        <tissue evidence="2">Leaf</tissue>
    </source>
</reference>
<keyword evidence="3" id="KW-1185">Reference proteome</keyword>
<dbReference type="PANTHER" id="PTHR33782:SF27">
    <property type="entry name" value="PROTEIN, PUTATIVE-RELATED"/>
    <property type="match status" value="1"/>
</dbReference>
<organism evidence="2 3">
    <name type="scientific">Salvia divinorum</name>
    <name type="common">Maria pastora</name>
    <name type="synonym">Diviner's sage</name>
    <dbReference type="NCBI Taxonomy" id="28513"/>
    <lineage>
        <taxon>Eukaryota</taxon>
        <taxon>Viridiplantae</taxon>
        <taxon>Streptophyta</taxon>
        <taxon>Embryophyta</taxon>
        <taxon>Tracheophyta</taxon>
        <taxon>Spermatophyta</taxon>
        <taxon>Magnoliopsida</taxon>
        <taxon>eudicotyledons</taxon>
        <taxon>Gunneridae</taxon>
        <taxon>Pentapetalae</taxon>
        <taxon>asterids</taxon>
        <taxon>lamiids</taxon>
        <taxon>Lamiales</taxon>
        <taxon>Lamiaceae</taxon>
        <taxon>Nepetoideae</taxon>
        <taxon>Mentheae</taxon>
        <taxon>Salviinae</taxon>
        <taxon>Salvia</taxon>
        <taxon>Salvia subgen. Calosphace</taxon>
    </lineage>
</organism>
<keyword evidence="1" id="KW-0812">Transmembrane</keyword>
<accession>A0ABD1FYP2</accession>
<comment type="caution">
    <text evidence="2">The sequence shown here is derived from an EMBL/GenBank/DDBJ whole genome shotgun (WGS) entry which is preliminary data.</text>
</comment>
<feature type="transmembrane region" description="Helical" evidence="1">
    <location>
        <begin position="114"/>
        <end position="138"/>
    </location>
</feature>
<gene>
    <name evidence="2" type="ORF">AAHA92_29535</name>
</gene>
<dbReference type="EMBL" id="JBEAFC010000011">
    <property type="protein sequence ID" value="KAL1536968.1"/>
    <property type="molecule type" value="Genomic_DNA"/>
</dbReference>
<proteinExistence type="predicted"/>
<keyword evidence="1" id="KW-0472">Membrane</keyword>
<evidence type="ECO:0000313" key="2">
    <source>
        <dbReference type="EMBL" id="KAL1536968.1"/>
    </source>
</evidence>
<evidence type="ECO:0000256" key="1">
    <source>
        <dbReference type="SAM" id="Phobius"/>
    </source>
</evidence>